<feature type="domain" description="SAF" evidence="5">
    <location>
        <begin position="112"/>
        <end position="173"/>
    </location>
</feature>
<dbReference type="CDD" id="cd11614">
    <property type="entry name" value="SAF_CpaB_FlgA_like"/>
    <property type="match status" value="1"/>
</dbReference>
<dbReference type="Proteomes" id="UP000194664">
    <property type="component" value="Unassembled WGS sequence"/>
</dbReference>
<comment type="function">
    <text evidence="4">Involved in the assembly process of the P-ring formation. It may associate with FlgF on the rod constituting a structure essential for the P-ring assembly or may act as a modulator protein for the P-ring assembly.</text>
</comment>
<dbReference type="OrthoDB" id="7689411at2"/>
<evidence type="ECO:0000256" key="2">
    <source>
        <dbReference type="ARBA" id="ARBA00022729"/>
    </source>
</evidence>
<dbReference type="NCBIfam" id="TIGR03170">
    <property type="entry name" value="flgA_cterm"/>
    <property type="match status" value="1"/>
</dbReference>
<dbReference type="InterPro" id="IPR017585">
    <property type="entry name" value="SAF_FlgA"/>
</dbReference>
<dbReference type="PANTHER" id="PTHR36307">
    <property type="entry name" value="FLAGELLA BASAL BODY P-RING FORMATION PROTEIN FLGA"/>
    <property type="match status" value="1"/>
</dbReference>
<organism evidence="6 7">
    <name type="scientific">Marivivens niveibacter</name>
    <dbReference type="NCBI Taxonomy" id="1930667"/>
    <lineage>
        <taxon>Bacteria</taxon>
        <taxon>Pseudomonadati</taxon>
        <taxon>Pseudomonadota</taxon>
        <taxon>Alphaproteobacteria</taxon>
        <taxon>Rhodobacterales</taxon>
        <taxon>Paracoccaceae</taxon>
        <taxon>Marivivens group</taxon>
        <taxon>Marivivens</taxon>
    </lineage>
</organism>
<keyword evidence="6" id="KW-0966">Cell projection</keyword>
<feature type="signal peptide" evidence="4">
    <location>
        <begin position="1"/>
        <end position="16"/>
    </location>
</feature>
<dbReference type="AlphaFoldDB" id="A0A251X0J0"/>
<proteinExistence type="inferred from homology"/>
<evidence type="ECO:0000259" key="5">
    <source>
        <dbReference type="SMART" id="SM00858"/>
    </source>
</evidence>
<evidence type="ECO:0000313" key="6">
    <source>
        <dbReference type="EMBL" id="OUD10207.1"/>
    </source>
</evidence>
<comment type="similarity">
    <text evidence="4">Belongs to the FlgA family.</text>
</comment>
<reference evidence="6 7" key="1">
    <citation type="submission" date="2016-12" db="EMBL/GenBank/DDBJ databases">
        <title>The draft genome sequence of HSLHS2.</title>
        <authorList>
            <person name="Hu D."/>
            <person name="Wang L."/>
            <person name="Shao Z."/>
        </authorList>
    </citation>
    <scope>NUCLEOTIDE SEQUENCE [LARGE SCALE GENOMIC DNA]</scope>
    <source>
        <strain evidence="6">MCCC 1A06712</strain>
    </source>
</reference>
<dbReference type="InterPro" id="IPR013974">
    <property type="entry name" value="SAF"/>
</dbReference>
<dbReference type="PANTHER" id="PTHR36307:SF1">
    <property type="entry name" value="FLAGELLA BASAL BODY P-RING FORMATION PROTEIN FLGA"/>
    <property type="match status" value="1"/>
</dbReference>
<comment type="caution">
    <text evidence="6">The sequence shown here is derived from an EMBL/GenBank/DDBJ whole genome shotgun (WGS) entry which is preliminary data.</text>
</comment>
<evidence type="ECO:0000313" key="7">
    <source>
        <dbReference type="Proteomes" id="UP000194664"/>
    </source>
</evidence>
<dbReference type="Gene3D" id="3.90.1210.10">
    <property type="entry name" value="Antifreeze-like/N-acetylneuraminic acid synthase C-terminal domain"/>
    <property type="match status" value="1"/>
</dbReference>
<protein>
    <recommendedName>
        <fullName evidence="4">Flagella basal body P-ring formation protein FlgA</fullName>
    </recommendedName>
</protein>
<keyword evidence="2 4" id="KW-0732">Signal</keyword>
<gene>
    <name evidence="6" type="ORF">BVC71_01445</name>
</gene>
<comment type="subcellular location">
    <subcellularLocation>
        <location evidence="1 4">Periplasm</location>
    </subcellularLocation>
</comment>
<name>A0A251X0J0_9RHOB</name>
<dbReference type="EMBL" id="MSPP01000001">
    <property type="protein sequence ID" value="OUD10207.1"/>
    <property type="molecule type" value="Genomic_DNA"/>
</dbReference>
<keyword evidence="6" id="KW-0282">Flagellum</keyword>
<dbReference type="Pfam" id="PF13144">
    <property type="entry name" value="ChapFlgA"/>
    <property type="match status" value="1"/>
</dbReference>
<evidence type="ECO:0000256" key="1">
    <source>
        <dbReference type="ARBA" id="ARBA00004418"/>
    </source>
</evidence>
<keyword evidence="7" id="KW-1185">Reference proteome</keyword>
<dbReference type="InterPro" id="IPR039246">
    <property type="entry name" value="Flagellar_FlgA"/>
</dbReference>
<evidence type="ECO:0000256" key="3">
    <source>
        <dbReference type="ARBA" id="ARBA00022764"/>
    </source>
</evidence>
<dbReference type="GO" id="GO:0044780">
    <property type="term" value="P:bacterial-type flagellum assembly"/>
    <property type="evidence" value="ECO:0007669"/>
    <property type="project" value="InterPro"/>
</dbReference>
<dbReference type="GO" id="GO:0042597">
    <property type="term" value="C:periplasmic space"/>
    <property type="evidence" value="ECO:0007669"/>
    <property type="project" value="UniProtKB-SubCell"/>
</dbReference>
<evidence type="ECO:0000256" key="4">
    <source>
        <dbReference type="RuleBase" id="RU362063"/>
    </source>
</evidence>
<feature type="chain" id="PRO_5011829739" description="Flagella basal body P-ring formation protein FlgA" evidence="4">
    <location>
        <begin position="17"/>
        <end position="239"/>
    </location>
</feature>
<dbReference type="Gene3D" id="2.30.30.760">
    <property type="match status" value="1"/>
</dbReference>
<keyword evidence="6" id="KW-0969">Cilium</keyword>
<dbReference type="RefSeq" id="WP_086449857.1">
    <property type="nucleotide sequence ID" value="NZ_MSPP01000001.1"/>
</dbReference>
<keyword evidence="4" id="KW-1005">Bacterial flagellum biogenesis</keyword>
<keyword evidence="3 4" id="KW-0574">Periplasm</keyword>
<sequence>MRALWIIALLASPAMAQTDYSRGISGTQAAELVADAMRATGIQNPRPNAPIRPFPACNATPSIAPLNGGWATAEISCPNPRWTRAMRTNLPAPQFQPADRPTRAVSPDVDQMMVVALKRSMQIGEMIGPADVTLVPRSTRSAADIFVDPQLVIGRRLKSTLGAEQILHLRHLEPDWLVQSGTPLALQVSVGAISVVAPGEALENGRLGDVIELRNLSSGEIVNGIVNGENSVILRPNIP</sequence>
<accession>A0A251X0J0</accession>
<dbReference type="SMART" id="SM00858">
    <property type="entry name" value="SAF"/>
    <property type="match status" value="1"/>
</dbReference>